<dbReference type="RefSeq" id="WP_130512787.1">
    <property type="nucleotide sequence ID" value="NZ_SHKY01000001.1"/>
</dbReference>
<comment type="caution">
    <text evidence="3">The sequence shown here is derived from an EMBL/GenBank/DDBJ whole genome shotgun (WGS) entry which is preliminary data.</text>
</comment>
<evidence type="ECO:0000256" key="1">
    <source>
        <dbReference type="SAM" id="MobiDB-lite"/>
    </source>
</evidence>
<sequence>MTHLEEQLRGAFEAHEHPTPDPGAVYARVQQLSRTYRRRRRGVQAAGGAVLGAGLIAGAINLPTLLPGRPADGVSIVLPAAAPSASASSAPSGAELQREFDAYFSAGYDYDDAVKLAKLWNSTGDIGSVKAEAGRRLLAGQTLPFAPTPGGAVTSAPPSREQSQLDAFFGAGYDYNDAVKLAKLWRLPDPYSAKVAAGKRLLAGEPLPIKP</sequence>
<dbReference type="AlphaFoldDB" id="A0A4Q7ZV21"/>
<keyword evidence="2" id="KW-0472">Membrane</keyword>
<keyword evidence="2" id="KW-1133">Transmembrane helix</keyword>
<name>A0A4Q7ZV21_9ACTN</name>
<feature type="region of interest" description="Disordered" evidence="1">
    <location>
        <begin position="1"/>
        <end position="23"/>
    </location>
</feature>
<dbReference type="OrthoDB" id="3292271at2"/>
<evidence type="ECO:0000313" key="4">
    <source>
        <dbReference type="Proteomes" id="UP000292564"/>
    </source>
</evidence>
<proteinExistence type="predicted"/>
<keyword evidence="4" id="KW-1185">Reference proteome</keyword>
<gene>
    <name evidence="3" type="ORF">EV385_6386</name>
</gene>
<feature type="transmembrane region" description="Helical" evidence="2">
    <location>
        <begin position="42"/>
        <end position="62"/>
    </location>
</feature>
<reference evidence="3 4" key="1">
    <citation type="submission" date="2019-02" db="EMBL/GenBank/DDBJ databases">
        <title>Sequencing the genomes of 1000 actinobacteria strains.</title>
        <authorList>
            <person name="Klenk H.-P."/>
        </authorList>
    </citation>
    <scope>NUCLEOTIDE SEQUENCE [LARGE SCALE GENOMIC DNA]</scope>
    <source>
        <strain evidence="3 4">DSM 45162</strain>
    </source>
</reference>
<accession>A0A4Q7ZV21</accession>
<feature type="compositionally biased region" description="Basic and acidic residues" evidence="1">
    <location>
        <begin position="1"/>
        <end position="19"/>
    </location>
</feature>
<dbReference type="EMBL" id="SHKY01000001">
    <property type="protein sequence ID" value="RZU54435.1"/>
    <property type="molecule type" value="Genomic_DNA"/>
</dbReference>
<organism evidence="3 4">
    <name type="scientific">Krasilnikovia cinnamomea</name>
    <dbReference type="NCBI Taxonomy" id="349313"/>
    <lineage>
        <taxon>Bacteria</taxon>
        <taxon>Bacillati</taxon>
        <taxon>Actinomycetota</taxon>
        <taxon>Actinomycetes</taxon>
        <taxon>Micromonosporales</taxon>
        <taxon>Micromonosporaceae</taxon>
        <taxon>Krasilnikovia</taxon>
    </lineage>
</organism>
<evidence type="ECO:0000256" key="2">
    <source>
        <dbReference type="SAM" id="Phobius"/>
    </source>
</evidence>
<keyword evidence="2" id="KW-0812">Transmembrane</keyword>
<evidence type="ECO:0000313" key="3">
    <source>
        <dbReference type="EMBL" id="RZU54435.1"/>
    </source>
</evidence>
<dbReference type="Proteomes" id="UP000292564">
    <property type="component" value="Unassembled WGS sequence"/>
</dbReference>
<protein>
    <submittedName>
        <fullName evidence="3">Uncharacterized protein</fullName>
    </submittedName>
</protein>